<sequence length="268" mass="30595">MDSLNEISYTQTSEQEPKDKDGKKKEEITEDKLTPEMRNKIVQYVEAINKENENCEQNSDNGKAIPGYVAAIVVDKIEKQEEKDVKEERPVTPVNEVTPKELKEEETREAQQVNQTQIEEQHVDKTQQPVVKESIETCQPSQIQSDKKETIQQTTTTNNTTVEKTQPLIKSTPTNPIPLENKGNEKHYKDKTSLYTPKESETKAGQVLKNGLPTLEKPQDENTDRQTQKAKGDKISLKTIYFAFFVSFFVTYNVMRVITQISSLGNKN</sequence>
<feature type="compositionally biased region" description="Low complexity" evidence="1">
    <location>
        <begin position="151"/>
        <end position="166"/>
    </location>
</feature>
<evidence type="ECO:0000313" key="3">
    <source>
        <dbReference type="EMBL" id="ELP86286.1"/>
    </source>
</evidence>
<dbReference type="KEGG" id="eiv:EIN_114800"/>
<organism evidence="3 4">
    <name type="scientific">Entamoeba invadens IP1</name>
    <dbReference type="NCBI Taxonomy" id="370355"/>
    <lineage>
        <taxon>Eukaryota</taxon>
        <taxon>Amoebozoa</taxon>
        <taxon>Evosea</taxon>
        <taxon>Archamoebae</taxon>
        <taxon>Mastigamoebida</taxon>
        <taxon>Entamoebidae</taxon>
        <taxon>Entamoeba</taxon>
    </lineage>
</organism>
<accession>A0A0A1U197</accession>
<dbReference type="EMBL" id="KB207005">
    <property type="protein sequence ID" value="ELP86286.1"/>
    <property type="molecule type" value="Genomic_DNA"/>
</dbReference>
<feature type="compositionally biased region" description="Basic and acidic residues" evidence="1">
    <location>
        <begin position="15"/>
        <end position="35"/>
    </location>
</feature>
<dbReference type="GeneID" id="14885245"/>
<dbReference type="RefSeq" id="XP_004185632.1">
    <property type="nucleotide sequence ID" value="XM_004185584.1"/>
</dbReference>
<dbReference type="AlphaFoldDB" id="A0A0A1U197"/>
<feature type="region of interest" description="Disordered" evidence="1">
    <location>
        <begin position="81"/>
        <end position="230"/>
    </location>
</feature>
<keyword evidence="2" id="KW-0472">Membrane</keyword>
<evidence type="ECO:0000313" key="4">
    <source>
        <dbReference type="Proteomes" id="UP000014680"/>
    </source>
</evidence>
<feature type="transmembrane region" description="Helical" evidence="2">
    <location>
        <begin position="239"/>
        <end position="258"/>
    </location>
</feature>
<feature type="region of interest" description="Disordered" evidence="1">
    <location>
        <begin position="1"/>
        <end position="35"/>
    </location>
</feature>
<feature type="compositionally biased region" description="Polar residues" evidence="1">
    <location>
        <begin position="1"/>
        <end position="13"/>
    </location>
</feature>
<proteinExistence type="predicted"/>
<gene>
    <name evidence="3" type="ORF">EIN_114800</name>
</gene>
<name>A0A0A1U197_ENTIV</name>
<feature type="compositionally biased region" description="Basic and acidic residues" evidence="1">
    <location>
        <begin position="182"/>
        <end position="202"/>
    </location>
</feature>
<keyword evidence="2" id="KW-1133">Transmembrane helix</keyword>
<dbReference type="VEuPathDB" id="AmoebaDB:EIN_114800"/>
<dbReference type="Proteomes" id="UP000014680">
    <property type="component" value="Unassembled WGS sequence"/>
</dbReference>
<keyword evidence="2" id="KW-0812">Transmembrane</keyword>
<feature type="compositionally biased region" description="Basic and acidic residues" evidence="1">
    <location>
        <begin position="217"/>
        <end position="230"/>
    </location>
</feature>
<evidence type="ECO:0000256" key="2">
    <source>
        <dbReference type="SAM" id="Phobius"/>
    </source>
</evidence>
<keyword evidence="4" id="KW-1185">Reference proteome</keyword>
<protein>
    <submittedName>
        <fullName evidence="3">Uncharacterized protein</fullName>
    </submittedName>
</protein>
<evidence type="ECO:0000256" key="1">
    <source>
        <dbReference type="SAM" id="MobiDB-lite"/>
    </source>
</evidence>
<feature type="compositionally biased region" description="Basic and acidic residues" evidence="1">
    <location>
        <begin position="98"/>
        <end position="109"/>
    </location>
</feature>
<reference evidence="3 4" key="1">
    <citation type="submission" date="2012-10" db="EMBL/GenBank/DDBJ databases">
        <authorList>
            <person name="Zafar N."/>
            <person name="Inman J."/>
            <person name="Hall N."/>
            <person name="Lorenzi H."/>
            <person name="Caler E."/>
        </authorList>
    </citation>
    <scope>NUCLEOTIDE SEQUENCE [LARGE SCALE GENOMIC DNA]</scope>
    <source>
        <strain evidence="3 4">IP1</strain>
    </source>
</reference>
<feature type="compositionally biased region" description="Basic and acidic residues" evidence="1">
    <location>
        <begin position="81"/>
        <end position="90"/>
    </location>
</feature>